<accession>A0A848D2U3</accession>
<gene>
    <name evidence="2" type="ORF">HF838_19375</name>
</gene>
<dbReference type="RefSeq" id="WP_168976147.1">
    <property type="nucleotide sequence ID" value="NZ_JABAGO010000045.1"/>
</dbReference>
<dbReference type="PANTHER" id="PTHR41700">
    <property type="entry name" value="GCN5-RELATED N-ACETYLTRANSFERASE"/>
    <property type="match status" value="1"/>
</dbReference>
<evidence type="ECO:0000259" key="1">
    <source>
        <dbReference type="PROSITE" id="PS51186"/>
    </source>
</evidence>
<evidence type="ECO:0000313" key="2">
    <source>
        <dbReference type="EMBL" id="NMF00388.1"/>
    </source>
</evidence>
<dbReference type="EMBL" id="JABAGO010000045">
    <property type="protein sequence ID" value="NMF00388.1"/>
    <property type="molecule type" value="Genomic_DNA"/>
</dbReference>
<dbReference type="CDD" id="cd04301">
    <property type="entry name" value="NAT_SF"/>
    <property type="match status" value="1"/>
</dbReference>
<dbReference type="InterPro" id="IPR038764">
    <property type="entry name" value="GNAT_N_AcTrfase_prd"/>
</dbReference>
<dbReference type="InterPro" id="IPR000182">
    <property type="entry name" value="GNAT_dom"/>
</dbReference>
<dbReference type="Gene3D" id="3.40.630.30">
    <property type="match status" value="1"/>
</dbReference>
<sequence>MTQNLEIRMLAKVEEIEPIVELEKIIWQTDMPMPADQMVTAAKHGGMVLGAFLDNRLIGFQYSFAGFDGKRTYLCSHMLGTHPDYRYMKIGEKLKWKQREAALTLGYDRITWTYDPLETANGYLNIHKLGAVCSTYIENCYGDMQDSLNRGISSDRFQVDWHIGSQRVVARAEGKRQQYNDVSEGLLFDWERDENGYPVPMAEDIDWDRFEGTTMYLPVPAQFQQMKKQNKSLAIRWRAVTHHAFTYLFERGWIVTDLVRNEKATPVHFYVLHRKGEDYK</sequence>
<reference evidence="2 3" key="1">
    <citation type="submission" date="2020-04" db="EMBL/GenBank/DDBJ databases">
        <authorList>
            <person name="Hitch T.C.A."/>
            <person name="Wylensek D."/>
            <person name="Clavel T."/>
        </authorList>
    </citation>
    <scope>NUCLEOTIDE SEQUENCE [LARGE SCALE GENOMIC DNA]</scope>
    <source>
        <strain evidence="2 3">WB01_D5_05</strain>
    </source>
</reference>
<feature type="domain" description="N-acetyltransferase" evidence="1">
    <location>
        <begin position="5"/>
        <end position="149"/>
    </location>
</feature>
<dbReference type="SUPFAM" id="SSF55729">
    <property type="entry name" value="Acyl-CoA N-acyltransferases (Nat)"/>
    <property type="match status" value="1"/>
</dbReference>
<proteinExistence type="predicted"/>
<evidence type="ECO:0000313" key="3">
    <source>
        <dbReference type="Proteomes" id="UP000561326"/>
    </source>
</evidence>
<name>A0A848D2U3_ANEAE</name>
<keyword evidence="2" id="KW-0808">Transferase</keyword>
<comment type="caution">
    <text evidence="2">The sequence shown here is derived from an EMBL/GenBank/DDBJ whole genome shotgun (WGS) entry which is preliminary data.</text>
</comment>
<dbReference type="Proteomes" id="UP000561326">
    <property type="component" value="Unassembled WGS sequence"/>
</dbReference>
<dbReference type="AlphaFoldDB" id="A0A848D2U3"/>
<protein>
    <submittedName>
        <fullName evidence="2">GNAT family N-acetyltransferase</fullName>
    </submittedName>
</protein>
<dbReference type="GO" id="GO:0016747">
    <property type="term" value="F:acyltransferase activity, transferring groups other than amino-acyl groups"/>
    <property type="evidence" value="ECO:0007669"/>
    <property type="project" value="InterPro"/>
</dbReference>
<dbReference type="PANTHER" id="PTHR41700:SF1">
    <property type="entry name" value="N-ACETYLTRANSFERASE DOMAIN-CONTAINING PROTEIN"/>
    <property type="match status" value="1"/>
</dbReference>
<organism evidence="2 3">
    <name type="scientific">Aneurinibacillus aneurinilyticus</name>
    <name type="common">Bacillus aneurinolyticus</name>
    <dbReference type="NCBI Taxonomy" id="1391"/>
    <lineage>
        <taxon>Bacteria</taxon>
        <taxon>Bacillati</taxon>
        <taxon>Bacillota</taxon>
        <taxon>Bacilli</taxon>
        <taxon>Bacillales</taxon>
        <taxon>Paenibacillaceae</taxon>
        <taxon>Aneurinibacillus group</taxon>
        <taxon>Aneurinibacillus</taxon>
    </lineage>
</organism>
<dbReference type="InterPro" id="IPR016181">
    <property type="entry name" value="Acyl_CoA_acyltransferase"/>
</dbReference>
<dbReference type="PROSITE" id="PS51186">
    <property type="entry name" value="GNAT"/>
    <property type="match status" value="1"/>
</dbReference>